<comment type="caution">
    <text evidence="1">The sequence shown here is derived from an EMBL/GenBank/DDBJ whole genome shotgun (WGS) entry which is preliminary data.</text>
</comment>
<gene>
    <name evidence="1" type="ORF">L1987_53250</name>
</gene>
<keyword evidence="2" id="KW-1185">Reference proteome</keyword>
<evidence type="ECO:0000313" key="1">
    <source>
        <dbReference type="EMBL" id="KAI3762809.1"/>
    </source>
</evidence>
<reference evidence="2" key="1">
    <citation type="journal article" date="2022" name="Mol. Ecol. Resour.">
        <title>The genomes of chicory, endive, great burdock and yacon provide insights into Asteraceae palaeo-polyploidization history and plant inulin production.</title>
        <authorList>
            <person name="Fan W."/>
            <person name="Wang S."/>
            <person name="Wang H."/>
            <person name="Wang A."/>
            <person name="Jiang F."/>
            <person name="Liu H."/>
            <person name="Zhao H."/>
            <person name="Xu D."/>
            <person name="Zhang Y."/>
        </authorList>
    </citation>
    <scope>NUCLEOTIDE SEQUENCE [LARGE SCALE GENOMIC DNA]</scope>
    <source>
        <strain evidence="2">cv. Yunnan</strain>
    </source>
</reference>
<dbReference type="EMBL" id="CM042034">
    <property type="protein sequence ID" value="KAI3762809.1"/>
    <property type="molecule type" value="Genomic_DNA"/>
</dbReference>
<protein>
    <submittedName>
        <fullName evidence="1">Uncharacterized protein</fullName>
    </submittedName>
</protein>
<accession>A0ACB9EV29</accession>
<evidence type="ECO:0000313" key="2">
    <source>
        <dbReference type="Proteomes" id="UP001056120"/>
    </source>
</evidence>
<sequence length="169" mass="18917">MATSSGNSSGSDRSRGGATYSPLVDGLVDDRKRKRMESNRESARRSRMRKQKHIDDLKAEVSRMKNDNDQIRATITVTTQRFVEIEAENSVLRAQLSELSQRLDSLNGILSSININVNCTTSQCVNGTSYQCVSGTNGLFECEFMENPWNMMYVNQQPIMASTADMLGY</sequence>
<reference evidence="1 2" key="2">
    <citation type="journal article" date="2022" name="Mol. Ecol. Resour.">
        <title>The genomes of chicory, endive, great burdock and yacon provide insights into Asteraceae paleo-polyploidization history and plant inulin production.</title>
        <authorList>
            <person name="Fan W."/>
            <person name="Wang S."/>
            <person name="Wang H."/>
            <person name="Wang A."/>
            <person name="Jiang F."/>
            <person name="Liu H."/>
            <person name="Zhao H."/>
            <person name="Xu D."/>
            <person name="Zhang Y."/>
        </authorList>
    </citation>
    <scope>NUCLEOTIDE SEQUENCE [LARGE SCALE GENOMIC DNA]</scope>
    <source>
        <strain evidence="2">cv. Yunnan</strain>
        <tissue evidence="1">Leaves</tissue>
    </source>
</reference>
<name>A0ACB9EV29_9ASTR</name>
<proteinExistence type="predicted"/>
<dbReference type="Proteomes" id="UP001056120">
    <property type="component" value="Linkage Group LG17"/>
</dbReference>
<organism evidence="1 2">
    <name type="scientific">Smallanthus sonchifolius</name>
    <dbReference type="NCBI Taxonomy" id="185202"/>
    <lineage>
        <taxon>Eukaryota</taxon>
        <taxon>Viridiplantae</taxon>
        <taxon>Streptophyta</taxon>
        <taxon>Embryophyta</taxon>
        <taxon>Tracheophyta</taxon>
        <taxon>Spermatophyta</taxon>
        <taxon>Magnoliopsida</taxon>
        <taxon>eudicotyledons</taxon>
        <taxon>Gunneridae</taxon>
        <taxon>Pentapetalae</taxon>
        <taxon>asterids</taxon>
        <taxon>campanulids</taxon>
        <taxon>Asterales</taxon>
        <taxon>Asteraceae</taxon>
        <taxon>Asteroideae</taxon>
        <taxon>Heliantheae alliance</taxon>
        <taxon>Millerieae</taxon>
        <taxon>Smallanthus</taxon>
    </lineage>
</organism>